<name>A0A829H9K2_LACPA</name>
<proteinExistence type="inferred from homology"/>
<dbReference type="PANTHER" id="PTHR41286">
    <property type="entry name" value="HNH NUCLEASE YAJD-RELATED"/>
    <property type="match status" value="1"/>
</dbReference>
<dbReference type="GO" id="GO:0008270">
    <property type="term" value="F:zinc ion binding"/>
    <property type="evidence" value="ECO:0007669"/>
    <property type="project" value="InterPro"/>
</dbReference>
<dbReference type="GO" id="GO:0004519">
    <property type="term" value="F:endonuclease activity"/>
    <property type="evidence" value="ECO:0007669"/>
    <property type="project" value="InterPro"/>
</dbReference>
<dbReference type="SMART" id="SM00507">
    <property type="entry name" value="HNHc"/>
    <property type="match status" value="1"/>
</dbReference>
<sequence>MGMTNTSYTGDVHSHAGRAHFYRSPEWKALREQVLERDHYECQWCKAEGRVTTGNDMTLEIDHIKTLEERPDLALDPDNLRTLCRDCHNKRHGRFNYKRLGRPKNQYASDERW</sequence>
<comment type="similarity">
    <text evidence="3">Belongs to the HNH nuclease family.</text>
</comment>
<dbReference type="Proteomes" id="UP000014244">
    <property type="component" value="Unassembled WGS sequence"/>
</dbReference>
<protein>
    <recommendedName>
        <fullName evidence="4">Putative HNH nuclease YajD</fullName>
    </recommendedName>
</protein>
<accession>A0A829H9K2</accession>
<evidence type="ECO:0000259" key="5">
    <source>
        <dbReference type="SMART" id="SM00507"/>
    </source>
</evidence>
<dbReference type="Pfam" id="PF01844">
    <property type="entry name" value="HNH"/>
    <property type="match status" value="1"/>
</dbReference>
<comment type="caution">
    <text evidence="6">The sequence shown here is derived from an EMBL/GenBank/DDBJ whole genome shotgun (WGS) entry which is preliminary data.</text>
</comment>
<dbReference type="InterPro" id="IPR003615">
    <property type="entry name" value="HNH_nuc"/>
</dbReference>
<keyword evidence="2" id="KW-0378">Hydrolase</keyword>
<dbReference type="GO" id="GO:0016787">
    <property type="term" value="F:hydrolase activity"/>
    <property type="evidence" value="ECO:0007669"/>
    <property type="project" value="UniProtKB-KW"/>
</dbReference>
<dbReference type="InterPro" id="IPR002711">
    <property type="entry name" value="HNH"/>
</dbReference>
<reference evidence="6 7" key="1">
    <citation type="journal article" date="2013" name="PLoS ONE">
        <title>Lactobacillus paracasei comparative genomics: towards species pan-genome definition and exploitation of diversity.</title>
        <authorList>
            <person name="Smokvina T."/>
            <person name="Wels M."/>
            <person name="Polka J."/>
            <person name="Chervaux C."/>
            <person name="Brisse S."/>
            <person name="Boekhorst J."/>
            <person name="van Hylckama Vlieg J.E."/>
            <person name="Siezen R.J."/>
        </authorList>
    </citation>
    <scope>NUCLEOTIDE SEQUENCE [LARGE SCALE GENOMIC DNA]</scope>
    <source>
        <strain evidence="6 7">Lpp41</strain>
    </source>
</reference>
<organism evidence="6 7">
    <name type="scientific">Lacticaseibacillus paracasei subsp. paracasei Lpp41</name>
    <dbReference type="NCBI Taxonomy" id="1256208"/>
    <lineage>
        <taxon>Bacteria</taxon>
        <taxon>Bacillati</taxon>
        <taxon>Bacillota</taxon>
        <taxon>Bacilli</taxon>
        <taxon>Lactobacillales</taxon>
        <taxon>Lactobacillaceae</taxon>
        <taxon>Lacticaseibacillus</taxon>
    </lineage>
</organism>
<dbReference type="GO" id="GO:0005829">
    <property type="term" value="C:cytosol"/>
    <property type="evidence" value="ECO:0007669"/>
    <property type="project" value="TreeGrafter"/>
</dbReference>
<feature type="domain" description="HNH nuclease" evidence="5">
    <location>
        <begin position="29"/>
        <end position="89"/>
    </location>
</feature>
<dbReference type="EMBL" id="ANKE01000271">
    <property type="protein sequence ID" value="EPC73918.1"/>
    <property type="molecule type" value="Genomic_DNA"/>
</dbReference>
<dbReference type="PANTHER" id="PTHR41286:SF1">
    <property type="entry name" value="HNH NUCLEASE YAJD-RELATED"/>
    <property type="match status" value="1"/>
</dbReference>
<evidence type="ECO:0000256" key="1">
    <source>
        <dbReference type="ARBA" id="ARBA00022722"/>
    </source>
</evidence>
<dbReference type="CDD" id="cd00085">
    <property type="entry name" value="HNHc"/>
    <property type="match status" value="1"/>
</dbReference>
<dbReference type="Gene3D" id="1.10.30.50">
    <property type="match status" value="1"/>
</dbReference>
<evidence type="ECO:0000313" key="7">
    <source>
        <dbReference type="Proteomes" id="UP000014244"/>
    </source>
</evidence>
<evidence type="ECO:0000313" key="6">
    <source>
        <dbReference type="EMBL" id="EPC73918.1"/>
    </source>
</evidence>
<evidence type="ECO:0000256" key="4">
    <source>
        <dbReference type="ARBA" id="ARBA00040194"/>
    </source>
</evidence>
<evidence type="ECO:0000256" key="3">
    <source>
        <dbReference type="ARBA" id="ARBA00038412"/>
    </source>
</evidence>
<gene>
    <name evidence="6" type="ORF">Lpp41_05683</name>
</gene>
<dbReference type="AlphaFoldDB" id="A0A829H9K2"/>
<dbReference type="GO" id="GO:0003676">
    <property type="term" value="F:nucleic acid binding"/>
    <property type="evidence" value="ECO:0007669"/>
    <property type="project" value="InterPro"/>
</dbReference>
<evidence type="ECO:0000256" key="2">
    <source>
        <dbReference type="ARBA" id="ARBA00022801"/>
    </source>
</evidence>
<keyword evidence="1" id="KW-0540">Nuclease</keyword>